<dbReference type="PANTHER" id="PTHR44379">
    <property type="entry name" value="OXIDOREDUCTASE WITH IRON-SULFUR SUBUNIT"/>
    <property type="match status" value="1"/>
</dbReference>
<dbReference type="InterPro" id="IPR001041">
    <property type="entry name" value="2Fe-2S_ferredoxin-type"/>
</dbReference>
<keyword evidence="8" id="KW-1185">Reference proteome</keyword>
<dbReference type="InterPro" id="IPR036010">
    <property type="entry name" value="2Fe-2S_ferredoxin-like_sf"/>
</dbReference>
<sequence>MSTRLFRLHVNGAVREVEASESATLLDVLRGPLALVGTKANCLEAECGVCTVLLDGRAVTSCLVLAAQCEDREVVTIEGLAEAGEPHPLQSAFLEHGAVQCGYCIPGMIMTAAGLLREKHDPDDEEIREAMAGTLCRCTGYGKIVAAIKAAARNMRQGR</sequence>
<evidence type="ECO:0000256" key="3">
    <source>
        <dbReference type="ARBA" id="ARBA00023002"/>
    </source>
</evidence>
<dbReference type="FunFam" id="1.10.150.120:FF:000003">
    <property type="entry name" value="Carbon monoxide dehydrogenase, small subunit"/>
    <property type="match status" value="1"/>
</dbReference>
<accession>A0A512NJX6</accession>
<evidence type="ECO:0000313" key="7">
    <source>
        <dbReference type="EMBL" id="GEP59247.1"/>
    </source>
</evidence>
<keyword evidence="2" id="KW-0479">Metal-binding</keyword>
<dbReference type="Pfam" id="PF01799">
    <property type="entry name" value="Fer2_2"/>
    <property type="match status" value="1"/>
</dbReference>
<comment type="caution">
    <text evidence="7">The sequence shown here is derived from an EMBL/GenBank/DDBJ whole genome shotgun (WGS) entry which is preliminary data.</text>
</comment>
<evidence type="ECO:0000313" key="8">
    <source>
        <dbReference type="Proteomes" id="UP000321058"/>
    </source>
</evidence>
<dbReference type="PROSITE" id="PS51085">
    <property type="entry name" value="2FE2S_FER_2"/>
    <property type="match status" value="1"/>
</dbReference>
<dbReference type="PANTHER" id="PTHR44379:SF5">
    <property type="entry name" value="OXIDOREDUCTASE WITH IRON-SULFUR SUBUNIT"/>
    <property type="match status" value="1"/>
</dbReference>
<proteinExistence type="predicted"/>
<keyword evidence="1" id="KW-0001">2Fe-2S</keyword>
<protein>
    <submittedName>
        <fullName evidence="7">(2Fe-2S)-binding protein</fullName>
    </submittedName>
</protein>
<keyword evidence="5" id="KW-0411">Iron-sulfur</keyword>
<organism evidence="7 8">
    <name type="scientific">Reyranella soli</name>
    <dbReference type="NCBI Taxonomy" id="1230389"/>
    <lineage>
        <taxon>Bacteria</taxon>
        <taxon>Pseudomonadati</taxon>
        <taxon>Pseudomonadota</taxon>
        <taxon>Alphaproteobacteria</taxon>
        <taxon>Hyphomicrobiales</taxon>
        <taxon>Reyranellaceae</taxon>
        <taxon>Reyranella</taxon>
    </lineage>
</organism>
<dbReference type="Gene3D" id="1.10.150.120">
    <property type="entry name" value="[2Fe-2S]-binding domain"/>
    <property type="match status" value="1"/>
</dbReference>
<evidence type="ECO:0000256" key="1">
    <source>
        <dbReference type="ARBA" id="ARBA00022714"/>
    </source>
</evidence>
<dbReference type="AlphaFoldDB" id="A0A512NJX6"/>
<name>A0A512NJX6_9HYPH</name>
<keyword evidence="4" id="KW-0408">Iron</keyword>
<feature type="domain" description="2Fe-2S ferredoxin-type" evidence="6">
    <location>
        <begin position="4"/>
        <end position="80"/>
    </location>
</feature>
<evidence type="ECO:0000259" key="6">
    <source>
        <dbReference type="PROSITE" id="PS51085"/>
    </source>
</evidence>
<evidence type="ECO:0000256" key="2">
    <source>
        <dbReference type="ARBA" id="ARBA00022723"/>
    </source>
</evidence>
<dbReference type="InterPro" id="IPR036884">
    <property type="entry name" value="2Fe-2S-bd_dom_sf"/>
</dbReference>
<dbReference type="InterPro" id="IPR006058">
    <property type="entry name" value="2Fe2S_fd_BS"/>
</dbReference>
<dbReference type="EMBL" id="BKAJ01000122">
    <property type="protein sequence ID" value="GEP59247.1"/>
    <property type="molecule type" value="Genomic_DNA"/>
</dbReference>
<dbReference type="InterPro" id="IPR012675">
    <property type="entry name" value="Beta-grasp_dom_sf"/>
</dbReference>
<dbReference type="GO" id="GO:0051537">
    <property type="term" value="F:2 iron, 2 sulfur cluster binding"/>
    <property type="evidence" value="ECO:0007669"/>
    <property type="project" value="UniProtKB-KW"/>
</dbReference>
<dbReference type="Gene3D" id="3.10.20.30">
    <property type="match status" value="1"/>
</dbReference>
<keyword evidence="3" id="KW-0560">Oxidoreductase</keyword>
<dbReference type="InterPro" id="IPR002888">
    <property type="entry name" value="2Fe-2S-bd"/>
</dbReference>
<dbReference type="SUPFAM" id="SSF47741">
    <property type="entry name" value="CO dehydrogenase ISP C-domain like"/>
    <property type="match status" value="1"/>
</dbReference>
<gene>
    <name evidence="7" type="ORF">RSO01_64130</name>
</gene>
<dbReference type="InterPro" id="IPR051452">
    <property type="entry name" value="Diverse_Oxidoreductases"/>
</dbReference>
<dbReference type="GO" id="GO:0046872">
    <property type="term" value="F:metal ion binding"/>
    <property type="evidence" value="ECO:0007669"/>
    <property type="project" value="UniProtKB-KW"/>
</dbReference>
<dbReference type="RefSeq" id="WP_147154604.1">
    <property type="nucleotide sequence ID" value="NZ_BKAJ01000122.1"/>
</dbReference>
<evidence type="ECO:0000256" key="4">
    <source>
        <dbReference type="ARBA" id="ARBA00023004"/>
    </source>
</evidence>
<evidence type="ECO:0000256" key="5">
    <source>
        <dbReference type="ARBA" id="ARBA00023014"/>
    </source>
</evidence>
<dbReference type="OrthoDB" id="7375656at2"/>
<reference evidence="7 8" key="1">
    <citation type="submission" date="2019-07" db="EMBL/GenBank/DDBJ databases">
        <title>Whole genome shotgun sequence of Reyranella soli NBRC 108950.</title>
        <authorList>
            <person name="Hosoyama A."/>
            <person name="Uohara A."/>
            <person name="Ohji S."/>
            <person name="Ichikawa N."/>
        </authorList>
    </citation>
    <scope>NUCLEOTIDE SEQUENCE [LARGE SCALE GENOMIC DNA]</scope>
    <source>
        <strain evidence="7 8">NBRC 108950</strain>
    </source>
</reference>
<dbReference type="PROSITE" id="PS00197">
    <property type="entry name" value="2FE2S_FER_1"/>
    <property type="match status" value="1"/>
</dbReference>
<dbReference type="Pfam" id="PF00111">
    <property type="entry name" value="Fer2"/>
    <property type="match status" value="1"/>
</dbReference>
<dbReference type="Proteomes" id="UP000321058">
    <property type="component" value="Unassembled WGS sequence"/>
</dbReference>
<dbReference type="SUPFAM" id="SSF54292">
    <property type="entry name" value="2Fe-2S ferredoxin-like"/>
    <property type="match status" value="1"/>
</dbReference>
<dbReference type="GO" id="GO:0016491">
    <property type="term" value="F:oxidoreductase activity"/>
    <property type="evidence" value="ECO:0007669"/>
    <property type="project" value="UniProtKB-KW"/>
</dbReference>